<dbReference type="InterPro" id="IPR036259">
    <property type="entry name" value="MFS_trans_sf"/>
</dbReference>
<dbReference type="Pfam" id="PF07690">
    <property type="entry name" value="MFS_1"/>
    <property type="match status" value="1"/>
</dbReference>
<dbReference type="VEuPathDB" id="FungiDB:ASPZODRAFT_59291"/>
<dbReference type="OrthoDB" id="1935484at2759"/>
<dbReference type="AlphaFoldDB" id="A0A1L9SS73"/>
<gene>
    <name evidence="8" type="ORF">ASPZODRAFT_59291</name>
</gene>
<feature type="transmembrane region" description="Helical" evidence="7">
    <location>
        <begin position="217"/>
        <end position="237"/>
    </location>
</feature>
<dbReference type="InterPro" id="IPR011701">
    <property type="entry name" value="MFS"/>
</dbReference>
<keyword evidence="5 7" id="KW-0472">Membrane</keyword>
<feature type="transmembrane region" description="Helical" evidence="7">
    <location>
        <begin position="363"/>
        <end position="385"/>
    </location>
</feature>
<keyword evidence="2" id="KW-0813">Transport</keyword>
<evidence type="ECO:0000256" key="1">
    <source>
        <dbReference type="ARBA" id="ARBA00004141"/>
    </source>
</evidence>
<feature type="region of interest" description="Disordered" evidence="6">
    <location>
        <begin position="1"/>
        <end position="27"/>
    </location>
</feature>
<evidence type="ECO:0000256" key="6">
    <source>
        <dbReference type="SAM" id="MobiDB-lite"/>
    </source>
</evidence>
<dbReference type="EMBL" id="KV878337">
    <property type="protein sequence ID" value="OJJ49947.1"/>
    <property type="molecule type" value="Genomic_DNA"/>
</dbReference>
<sequence>MSQIIASSSRRRDDQSSQVDCSSIQEADDEKALKSDVHVSICKEIPELGDPAEEQRFWFQRSKNYNPNAIATQPSVFDDPDLAEEYKPHPSWENLHRFDPSARWTWAEEYKVVRKIDMRILGFAILLLIAMEFDRSNIQQANADNFLAELHLTRDDYNLGNTIFKLCYLSADLPSQLFCKWLGVDRFLPMQMTAWAIVASCQFWLSGRTSFLACRALLGIFQGGFTPAIILYFSYFYKHHELSIRLGLWYSAISVADIIAGILAFGIFHLNDMVPGISGWRWLFLCEGIFTLLIGLVAFILIPPSPTQTANWARGKKGWFTEREEIIMVNRVIREDPSKGTMHNREAITFSLLRKSLFDFDLWPLYIIGLVFQMPYWTLSPYFTLLMKDFGFSTYQVILLAMPYSGINLVTRLGITYASEIFNSLAVMCIFAQLWTLPFLIYMNVVDFSNVNKWVAWTVLTLVLGFPQTHPIHAGWTSRNSNSVRSRAVAAALYNMFVQGGGMIGSNVYQDSDAPRYVVGNRVLLIIICVNILVYSLTKLYYILRNRHRDRKWFTMTEDQRMEYVATTTTEGNKRLDFRFSH</sequence>
<accession>A0A1L9SS73</accession>
<dbReference type="PANTHER" id="PTHR43791">
    <property type="entry name" value="PERMEASE-RELATED"/>
    <property type="match status" value="1"/>
</dbReference>
<evidence type="ECO:0000256" key="4">
    <source>
        <dbReference type="ARBA" id="ARBA00022989"/>
    </source>
</evidence>
<protein>
    <recommendedName>
        <fullName evidence="10">Major facilitator superfamily (MFS) profile domain-containing protein</fullName>
    </recommendedName>
</protein>
<dbReference type="Proteomes" id="UP000184188">
    <property type="component" value="Unassembled WGS sequence"/>
</dbReference>
<dbReference type="GO" id="GO:0022857">
    <property type="term" value="F:transmembrane transporter activity"/>
    <property type="evidence" value="ECO:0007669"/>
    <property type="project" value="InterPro"/>
</dbReference>
<evidence type="ECO:0008006" key="10">
    <source>
        <dbReference type="Google" id="ProtNLM"/>
    </source>
</evidence>
<feature type="transmembrane region" description="Helical" evidence="7">
    <location>
        <begin position="421"/>
        <end position="442"/>
    </location>
</feature>
<dbReference type="SUPFAM" id="SSF103473">
    <property type="entry name" value="MFS general substrate transporter"/>
    <property type="match status" value="1"/>
</dbReference>
<dbReference type="FunFam" id="1.20.1250.20:FF:000106">
    <property type="entry name" value="MFS transporter, putative"/>
    <property type="match status" value="1"/>
</dbReference>
<comment type="subcellular location">
    <subcellularLocation>
        <location evidence="1">Membrane</location>
        <topology evidence="1">Multi-pass membrane protein</topology>
    </subcellularLocation>
</comment>
<reference evidence="9" key="1">
    <citation type="journal article" date="2017" name="Genome Biol.">
        <title>Comparative genomics reveals high biological diversity and specific adaptations in the industrially and medically important fungal genus Aspergillus.</title>
        <authorList>
            <person name="de Vries R.P."/>
            <person name="Riley R."/>
            <person name="Wiebenga A."/>
            <person name="Aguilar-Osorio G."/>
            <person name="Amillis S."/>
            <person name="Uchima C.A."/>
            <person name="Anderluh G."/>
            <person name="Asadollahi M."/>
            <person name="Askin M."/>
            <person name="Barry K."/>
            <person name="Battaglia E."/>
            <person name="Bayram O."/>
            <person name="Benocci T."/>
            <person name="Braus-Stromeyer S.A."/>
            <person name="Caldana C."/>
            <person name="Canovas D."/>
            <person name="Cerqueira G.C."/>
            <person name="Chen F."/>
            <person name="Chen W."/>
            <person name="Choi C."/>
            <person name="Clum A."/>
            <person name="Dos Santos R.A."/>
            <person name="Damasio A.R."/>
            <person name="Diallinas G."/>
            <person name="Emri T."/>
            <person name="Fekete E."/>
            <person name="Flipphi M."/>
            <person name="Freyberg S."/>
            <person name="Gallo A."/>
            <person name="Gournas C."/>
            <person name="Habgood R."/>
            <person name="Hainaut M."/>
            <person name="Harispe M.L."/>
            <person name="Henrissat B."/>
            <person name="Hilden K.S."/>
            <person name="Hope R."/>
            <person name="Hossain A."/>
            <person name="Karabika E."/>
            <person name="Karaffa L."/>
            <person name="Karanyi Z."/>
            <person name="Krasevec N."/>
            <person name="Kuo A."/>
            <person name="Kusch H."/>
            <person name="LaButti K."/>
            <person name="Lagendijk E.L."/>
            <person name="Lapidus A."/>
            <person name="Levasseur A."/>
            <person name="Lindquist E."/>
            <person name="Lipzen A."/>
            <person name="Logrieco A.F."/>
            <person name="MacCabe A."/>
            <person name="Maekelae M.R."/>
            <person name="Malavazi I."/>
            <person name="Melin P."/>
            <person name="Meyer V."/>
            <person name="Mielnichuk N."/>
            <person name="Miskei M."/>
            <person name="Molnar A.P."/>
            <person name="Mule G."/>
            <person name="Ngan C.Y."/>
            <person name="Orejas M."/>
            <person name="Orosz E."/>
            <person name="Ouedraogo J.P."/>
            <person name="Overkamp K.M."/>
            <person name="Park H.-S."/>
            <person name="Perrone G."/>
            <person name="Piumi F."/>
            <person name="Punt P.J."/>
            <person name="Ram A.F."/>
            <person name="Ramon A."/>
            <person name="Rauscher S."/>
            <person name="Record E."/>
            <person name="Riano-Pachon D.M."/>
            <person name="Robert V."/>
            <person name="Roehrig J."/>
            <person name="Ruller R."/>
            <person name="Salamov A."/>
            <person name="Salih N.S."/>
            <person name="Samson R.A."/>
            <person name="Sandor E."/>
            <person name="Sanguinetti M."/>
            <person name="Schuetze T."/>
            <person name="Sepcic K."/>
            <person name="Shelest E."/>
            <person name="Sherlock G."/>
            <person name="Sophianopoulou V."/>
            <person name="Squina F.M."/>
            <person name="Sun H."/>
            <person name="Susca A."/>
            <person name="Todd R.B."/>
            <person name="Tsang A."/>
            <person name="Unkles S.E."/>
            <person name="van de Wiele N."/>
            <person name="van Rossen-Uffink D."/>
            <person name="Oliveira J.V."/>
            <person name="Vesth T.C."/>
            <person name="Visser J."/>
            <person name="Yu J.-H."/>
            <person name="Zhou M."/>
            <person name="Andersen M.R."/>
            <person name="Archer D.B."/>
            <person name="Baker S.E."/>
            <person name="Benoit I."/>
            <person name="Brakhage A.A."/>
            <person name="Braus G.H."/>
            <person name="Fischer R."/>
            <person name="Frisvad J.C."/>
            <person name="Goldman G.H."/>
            <person name="Houbraken J."/>
            <person name="Oakley B."/>
            <person name="Pocsi I."/>
            <person name="Scazzocchio C."/>
            <person name="Seiboth B."/>
            <person name="vanKuyk P.A."/>
            <person name="Wortman J."/>
            <person name="Dyer P.S."/>
            <person name="Grigoriev I.V."/>
        </authorList>
    </citation>
    <scope>NUCLEOTIDE SEQUENCE [LARGE SCALE GENOMIC DNA]</scope>
    <source>
        <strain evidence="9">CBS 506.65</strain>
    </source>
</reference>
<dbReference type="RefSeq" id="XP_022584457.1">
    <property type="nucleotide sequence ID" value="XM_022728836.1"/>
</dbReference>
<evidence type="ECO:0000256" key="5">
    <source>
        <dbReference type="ARBA" id="ARBA00023136"/>
    </source>
</evidence>
<dbReference type="STRING" id="1073090.A0A1L9SS73"/>
<dbReference type="PANTHER" id="PTHR43791:SF65">
    <property type="entry name" value="MAJOR FACILITATOR SUPERFAMILY (MFS) PROFILE DOMAIN-CONTAINING PROTEIN-RELATED"/>
    <property type="match status" value="1"/>
</dbReference>
<feature type="transmembrane region" description="Helical" evidence="7">
    <location>
        <begin position="397"/>
        <end position="415"/>
    </location>
</feature>
<feature type="transmembrane region" description="Helical" evidence="7">
    <location>
        <begin position="249"/>
        <end position="270"/>
    </location>
</feature>
<keyword evidence="4 7" id="KW-1133">Transmembrane helix</keyword>
<dbReference type="GeneID" id="34615300"/>
<evidence type="ECO:0000256" key="7">
    <source>
        <dbReference type="SAM" id="Phobius"/>
    </source>
</evidence>
<evidence type="ECO:0000313" key="8">
    <source>
        <dbReference type="EMBL" id="OJJ49947.1"/>
    </source>
</evidence>
<evidence type="ECO:0000256" key="2">
    <source>
        <dbReference type="ARBA" id="ARBA00022448"/>
    </source>
</evidence>
<evidence type="ECO:0000256" key="3">
    <source>
        <dbReference type="ARBA" id="ARBA00022692"/>
    </source>
</evidence>
<keyword evidence="3 7" id="KW-0812">Transmembrane</keyword>
<evidence type="ECO:0000313" key="9">
    <source>
        <dbReference type="Proteomes" id="UP000184188"/>
    </source>
</evidence>
<name>A0A1L9SS73_9EURO</name>
<proteinExistence type="predicted"/>
<dbReference type="Gene3D" id="1.20.1250.20">
    <property type="entry name" value="MFS general substrate transporter like domains"/>
    <property type="match status" value="2"/>
</dbReference>
<feature type="transmembrane region" description="Helical" evidence="7">
    <location>
        <begin position="523"/>
        <end position="544"/>
    </location>
</feature>
<keyword evidence="9" id="KW-1185">Reference proteome</keyword>
<feature type="transmembrane region" description="Helical" evidence="7">
    <location>
        <begin position="454"/>
        <end position="476"/>
    </location>
</feature>
<organism evidence="8 9">
    <name type="scientific">Penicilliopsis zonata CBS 506.65</name>
    <dbReference type="NCBI Taxonomy" id="1073090"/>
    <lineage>
        <taxon>Eukaryota</taxon>
        <taxon>Fungi</taxon>
        <taxon>Dikarya</taxon>
        <taxon>Ascomycota</taxon>
        <taxon>Pezizomycotina</taxon>
        <taxon>Eurotiomycetes</taxon>
        <taxon>Eurotiomycetidae</taxon>
        <taxon>Eurotiales</taxon>
        <taxon>Aspergillaceae</taxon>
        <taxon>Penicilliopsis</taxon>
    </lineage>
</organism>
<feature type="transmembrane region" description="Helical" evidence="7">
    <location>
        <begin position="282"/>
        <end position="302"/>
    </location>
</feature>
<dbReference type="GO" id="GO:0016020">
    <property type="term" value="C:membrane"/>
    <property type="evidence" value="ECO:0007669"/>
    <property type="project" value="UniProtKB-SubCell"/>
</dbReference>